<proteinExistence type="predicted"/>
<protein>
    <submittedName>
        <fullName evidence="1">Uncharacterized protein</fullName>
    </submittedName>
</protein>
<dbReference type="Proteomes" id="UP000231823">
    <property type="component" value="Chromosome"/>
</dbReference>
<dbReference type="KEGG" id="sfz:SFLOR_v1c04840"/>
<accession>A0A2K8SDJ9</accession>
<dbReference type="OrthoDB" id="390338at2"/>
<reference evidence="1 2" key="1">
    <citation type="submission" date="2017-12" db="EMBL/GenBank/DDBJ databases">
        <title>Complete genome sequence of Spiroplasma floricola 23-6 (ATCC 29989).</title>
        <authorList>
            <person name="Tsai Y.-M."/>
            <person name="Wu P.-S."/>
            <person name="Lo W.-S."/>
            <person name="Kuo C.-H."/>
        </authorList>
    </citation>
    <scope>NUCLEOTIDE SEQUENCE [LARGE SCALE GENOMIC DNA]</scope>
    <source>
        <strain evidence="1 2">23-6</strain>
    </source>
</reference>
<name>A0A2K8SDJ9_9MOLU</name>
<dbReference type="AlphaFoldDB" id="A0A2K8SDJ9"/>
<evidence type="ECO:0000313" key="1">
    <source>
        <dbReference type="EMBL" id="AUB31536.1"/>
    </source>
</evidence>
<sequence>MAIKNSQSNEVKVLRPDAVSKKNPNLNKFDKKKIIIPEFTSKVELLKQANKVASYKNSKGQNYLNDLPEGVRKSIEEKERINLALNFGKSNEAEEIRKRLSIEKKPIDKKRANELRNEREAFFRANIEKLQMSNSSKKRRTKKASI</sequence>
<dbReference type="EMBL" id="CP025057">
    <property type="protein sequence ID" value="AUB31536.1"/>
    <property type="molecule type" value="Genomic_DNA"/>
</dbReference>
<evidence type="ECO:0000313" key="2">
    <source>
        <dbReference type="Proteomes" id="UP000231823"/>
    </source>
</evidence>
<dbReference type="RefSeq" id="WP_100916525.1">
    <property type="nucleotide sequence ID" value="NZ_CP025057.1"/>
</dbReference>
<organism evidence="1 2">
    <name type="scientific">Spiroplasma floricola 23-6</name>
    <dbReference type="NCBI Taxonomy" id="1336749"/>
    <lineage>
        <taxon>Bacteria</taxon>
        <taxon>Bacillati</taxon>
        <taxon>Mycoplasmatota</taxon>
        <taxon>Mollicutes</taxon>
        <taxon>Entomoplasmatales</taxon>
        <taxon>Spiroplasmataceae</taxon>
        <taxon>Spiroplasma</taxon>
    </lineage>
</organism>
<keyword evidence="2" id="KW-1185">Reference proteome</keyword>
<gene>
    <name evidence="1" type="ORF">SFLOR_v1c04840</name>
</gene>